<dbReference type="PROSITE" id="PS00012">
    <property type="entry name" value="PHOSPHOPANTETHEINE"/>
    <property type="match status" value="1"/>
</dbReference>
<comment type="caution">
    <text evidence="5">The sequence shown here is derived from an EMBL/GenBank/DDBJ whole genome shotgun (WGS) entry which is preliminary data.</text>
</comment>
<dbReference type="Proteomes" id="UP001154860">
    <property type="component" value="Unassembled WGS sequence"/>
</dbReference>
<dbReference type="SUPFAM" id="SSF56801">
    <property type="entry name" value="Acetyl-CoA synthetase-like"/>
    <property type="match status" value="1"/>
</dbReference>
<protein>
    <submittedName>
        <fullName evidence="5">AMP-binding protein</fullName>
    </submittedName>
</protein>
<evidence type="ECO:0000313" key="6">
    <source>
        <dbReference type="Proteomes" id="UP001154860"/>
    </source>
</evidence>
<feature type="domain" description="Carrier" evidence="4">
    <location>
        <begin position="317"/>
        <end position="392"/>
    </location>
</feature>
<dbReference type="RefSeq" id="WP_205520328.1">
    <property type="nucleotide sequence ID" value="NZ_JAFHKJ010000192.1"/>
</dbReference>
<feature type="non-terminal residue" evidence="5">
    <location>
        <position position="1"/>
    </location>
</feature>
<dbReference type="Gene3D" id="3.40.50.980">
    <property type="match status" value="1"/>
</dbReference>
<dbReference type="Gene3D" id="2.30.38.10">
    <property type="entry name" value="Luciferase, Domain 3"/>
    <property type="match status" value="1"/>
</dbReference>
<sequence>TASDRVLQKTPVQLRRGRCGNSCWPLLSGAALVMAPPGAHRDPQQLRELIVEHGITTLHFVPSMLQAFVSAGELPVCTSLKRIICSGEALPAELQRQVLAQTASELHNLYGPTEAAIDVTSWACREDGSSVPIGRPIANTQIHILDADLNPVPVGVAGELYIAGVNLARGYQARPSLTAERFVANPYGAPGARMYRSGDLARWRADGAIDYLGRLDHQVKLRGLRIELGEIETVLVNHEAVREAVVVAQGDKLIGYWVGEACDEVALKFHLGQHVPDYMVPWRLMRLPAMPLSANGKLDRKQLLQVEAQVAATGYVEPRNDAERSLARIWSEVLGVERVGVTDDFFELGGHSLLATRLASQIRHQLGVQIHLGAVFDTPTIEALARHLEHIPAHTCEDEVDAMTQLLNELERIE</sequence>
<name>A0A9X0YJA4_9PSED</name>
<dbReference type="InterPro" id="IPR020806">
    <property type="entry name" value="PKS_PP-bd"/>
</dbReference>
<dbReference type="PANTHER" id="PTHR44845:SF7">
    <property type="entry name" value="PLIPASTATIN SYNTHASE SUBUNIT D"/>
    <property type="match status" value="1"/>
</dbReference>
<dbReference type="SUPFAM" id="SSF47336">
    <property type="entry name" value="ACP-like"/>
    <property type="match status" value="1"/>
</dbReference>
<dbReference type="InterPro" id="IPR025110">
    <property type="entry name" value="AMP-bd_C"/>
</dbReference>
<organism evidence="5 6">
    <name type="scientific">Pseudomonas lactucae</name>
    <dbReference type="NCBI Taxonomy" id="2813360"/>
    <lineage>
        <taxon>Bacteria</taxon>
        <taxon>Pseudomonadati</taxon>
        <taxon>Pseudomonadota</taxon>
        <taxon>Gammaproteobacteria</taxon>
        <taxon>Pseudomonadales</taxon>
        <taxon>Pseudomonadaceae</taxon>
        <taxon>Pseudomonas</taxon>
    </lineage>
</organism>
<dbReference type="AlphaFoldDB" id="A0A9X0YJA4"/>
<dbReference type="Pfam" id="PF00501">
    <property type="entry name" value="AMP-binding"/>
    <property type="match status" value="1"/>
</dbReference>
<keyword evidence="6" id="KW-1185">Reference proteome</keyword>
<proteinExistence type="predicted"/>
<dbReference type="PANTHER" id="PTHR44845">
    <property type="entry name" value="CARRIER DOMAIN-CONTAINING PROTEIN"/>
    <property type="match status" value="1"/>
</dbReference>
<dbReference type="InterPro" id="IPR009081">
    <property type="entry name" value="PP-bd_ACP"/>
</dbReference>
<dbReference type="InterPro" id="IPR000873">
    <property type="entry name" value="AMP-dep_synth/lig_dom"/>
</dbReference>
<keyword evidence="3" id="KW-0597">Phosphoprotein</keyword>
<evidence type="ECO:0000256" key="3">
    <source>
        <dbReference type="ARBA" id="ARBA00022553"/>
    </source>
</evidence>
<dbReference type="Gene3D" id="1.10.1200.10">
    <property type="entry name" value="ACP-like"/>
    <property type="match status" value="1"/>
</dbReference>
<dbReference type="SMART" id="SM00823">
    <property type="entry name" value="PKS_PP"/>
    <property type="match status" value="1"/>
</dbReference>
<dbReference type="Pfam" id="PF13193">
    <property type="entry name" value="AMP-binding_C"/>
    <property type="match status" value="1"/>
</dbReference>
<dbReference type="FunFam" id="2.30.38.10:FF:000001">
    <property type="entry name" value="Non-ribosomal peptide synthetase PvdI"/>
    <property type="match status" value="1"/>
</dbReference>
<gene>
    <name evidence="5" type="ORF">JWR99_28870</name>
</gene>
<dbReference type="InterPro" id="IPR036736">
    <property type="entry name" value="ACP-like_sf"/>
</dbReference>
<comment type="cofactor">
    <cofactor evidence="1">
        <name>pantetheine 4'-phosphate</name>
        <dbReference type="ChEBI" id="CHEBI:47942"/>
    </cofactor>
</comment>
<dbReference type="FunFam" id="1.10.1200.10:FF:000005">
    <property type="entry name" value="Nonribosomal peptide synthetase 1"/>
    <property type="match status" value="1"/>
</dbReference>
<dbReference type="EMBL" id="JAFHKJ010000192">
    <property type="protein sequence ID" value="MBN2979706.1"/>
    <property type="molecule type" value="Genomic_DNA"/>
</dbReference>
<accession>A0A9X0YJA4</accession>
<evidence type="ECO:0000259" key="4">
    <source>
        <dbReference type="PROSITE" id="PS50075"/>
    </source>
</evidence>
<reference evidence="5 6" key="2">
    <citation type="journal article" date="2023" name="Plant Pathol.">
        <title>Dismantling and reorganizing Pseudomonas marginalis sensu#lato.</title>
        <authorList>
            <person name="Sawada H."/>
            <person name="Fujikawa T."/>
            <person name="Satou M."/>
        </authorList>
    </citation>
    <scope>NUCLEOTIDE SEQUENCE [LARGE SCALE GENOMIC DNA]</scope>
    <source>
        <strain evidence="5 6">MAFF 301381</strain>
    </source>
</reference>
<evidence type="ECO:0000313" key="5">
    <source>
        <dbReference type="EMBL" id="MBN2979706.1"/>
    </source>
</evidence>
<keyword evidence="2" id="KW-0596">Phosphopantetheine</keyword>
<dbReference type="InterPro" id="IPR006162">
    <property type="entry name" value="Ppantetheine_attach_site"/>
</dbReference>
<evidence type="ECO:0000256" key="2">
    <source>
        <dbReference type="ARBA" id="ARBA00022450"/>
    </source>
</evidence>
<dbReference type="Gene3D" id="3.30.300.30">
    <property type="match status" value="1"/>
</dbReference>
<reference evidence="5 6" key="1">
    <citation type="journal article" date="2021" name="Int. J. Syst. Evol. Microbiol.">
        <title>Pseudomonas lactucae sp. nov., a pathogen causing bacterial rot of lettuce in Japan.</title>
        <authorList>
            <person name="Sawada H."/>
            <person name="Fujikawa T."/>
            <person name="Satou M."/>
        </authorList>
    </citation>
    <scope>NUCLEOTIDE SEQUENCE [LARGE SCALE GENOMIC DNA]</scope>
    <source>
        <strain evidence="5 6">MAFF 301381</strain>
    </source>
</reference>
<dbReference type="InterPro" id="IPR045851">
    <property type="entry name" value="AMP-bd_C_sf"/>
</dbReference>
<dbReference type="Pfam" id="PF00550">
    <property type="entry name" value="PP-binding"/>
    <property type="match status" value="1"/>
</dbReference>
<dbReference type="GO" id="GO:0031177">
    <property type="term" value="F:phosphopantetheine binding"/>
    <property type="evidence" value="ECO:0007669"/>
    <property type="project" value="InterPro"/>
</dbReference>
<dbReference type="PROSITE" id="PS50075">
    <property type="entry name" value="CARRIER"/>
    <property type="match status" value="1"/>
</dbReference>
<evidence type="ECO:0000256" key="1">
    <source>
        <dbReference type="ARBA" id="ARBA00001957"/>
    </source>
</evidence>